<keyword evidence="2 12" id="KW-0489">Methyltransferase</keyword>
<evidence type="ECO:0000256" key="4">
    <source>
        <dbReference type="ARBA" id="ARBA00022691"/>
    </source>
</evidence>
<dbReference type="GO" id="GO:0008270">
    <property type="term" value="F:zinc ion binding"/>
    <property type="evidence" value="ECO:0007669"/>
    <property type="project" value="UniProtKB-KW"/>
</dbReference>
<keyword evidence="6 12" id="KW-0479">Metal-binding</keyword>
<reference evidence="14" key="1">
    <citation type="submission" date="2008-04" db="EMBL/GenBank/DDBJ databases">
        <title>Hox genes are not clustered in the bdelloid rotifer Philodina roseola.</title>
        <authorList>
            <person name="Mark Welch J.L."/>
            <person name="Mark Welch D.B."/>
        </authorList>
    </citation>
    <scope>NUCLEOTIDE SEQUENCE</scope>
</reference>
<dbReference type="PROSITE" id="PS51800">
    <property type="entry name" value="ZF_CHHC_U11_48K"/>
    <property type="match status" value="1"/>
</dbReference>
<dbReference type="EC" id="2.1.1.225" evidence="12"/>
<comment type="function">
    <text evidence="12">tRNA methylase which 2'-O-methylates cytidine(4) in tRNA(Pro) and tRNA(Gly)(GCC), and adenosine(4) in tRNA(His).</text>
</comment>
<evidence type="ECO:0000256" key="10">
    <source>
        <dbReference type="ARBA" id="ARBA00048635"/>
    </source>
</evidence>
<sequence length="493" mass="57567">MTTDQQQCQYICPRKQRRCKMLITNPVSTHCMEHLLHDPDLDEATKTSLRIPCPINPTHSICPHDLRRHTRKCNQRPIILGPFHRPNCNSGVEEENHEDYPNVLQEISDVELEEFIKRLNDLHDRLVVDPVEISPGELNFHLVNVKLDELGQRSRKHLEQIGSLIGQLVHFDLLRGHTCYVEMGAGRGQLSHELYACLKQHDDVHFALIERDHQRYRFDAHHRLEKHGPKFERFRLDIRDLFLANLPCLTEIQPALDVVVISKHLCGGATDLALRCAADAQRISGRIRSIIIALCCHHRLMWNEYVGKEFFRRVNLTPKDFSLIRTLASWCTNGLSLQNLSATPIERSNYSKQRLFSIDEQEKIGLKCKRILDWGRIEYLRSNQFDAHLKVYASKSITLENIVLIQTIETLLCLSQWLVGALSRVSTNDIPRERIMVTHCDDCVRRSNDEKYWRLSLSKRIYVNRMSSPCCFFMAIRMRDEVYLIEYHHEKTL</sequence>
<keyword evidence="5 12" id="KW-0819">tRNA processing</keyword>
<dbReference type="Pfam" id="PF05253">
    <property type="entry name" value="zf-U11-48K"/>
    <property type="match status" value="1"/>
</dbReference>
<evidence type="ECO:0000256" key="3">
    <source>
        <dbReference type="ARBA" id="ARBA00022679"/>
    </source>
</evidence>
<evidence type="ECO:0000256" key="6">
    <source>
        <dbReference type="ARBA" id="ARBA00022723"/>
    </source>
</evidence>
<keyword evidence="3 12" id="KW-0808">Transferase</keyword>
<evidence type="ECO:0000256" key="7">
    <source>
        <dbReference type="ARBA" id="ARBA00022771"/>
    </source>
</evidence>
<evidence type="ECO:0000313" key="14">
    <source>
        <dbReference type="EMBL" id="ACI90370.1"/>
    </source>
</evidence>
<dbReference type="InterPro" id="IPR022776">
    <property type="entry name" value="TRM13/UPF0224_CHHC_Znf_dom"/>
</dbReference>
<evidence type="ECO:0000256" key="5">
    <source>
        <dbReference type="ARBA" id="ARBA00022694"/>
    </source>
</evidence>
<dbReference type="PANTHER" id="PTHR12998">
    <property type="entry name" value="TRNA:M(4)X MODIFICATION ENZYME TRM13 HOMOLOG"/>
    <property type="match status" value="1"/>
</dbReference>
<name>B6S350_PHIRO</name>
<evidence type="ECO:0000259" key="13">
    <source>
        <dbReference type="PROSITE" id="PS51800"/>
    </source>
</evidence>
<evidence type="ECO:0000256" key="8">
    <source>
        <dbReference type="ARBA" id="ARBA00022833"/>
    </source>
</evidence>
<evidence type="ECO:0000256" key="9">
    <source>
        <dbReference type="ARBA" id="ARBA00048165"/>
    </source>
</evidence>
<dbReference type="EMBL" id="EU637021">
    <property type="protein sequence ID" value="ACI90370.1"/>
    <property type="molecule type" value="Genomic_DNA"/>
</dbReference>
<proteinExistence type="inferred from homology"/>
<keyword evidence="8 12" id="KW-0862">Zinc</keyword>
<evidence type="ECO:0000256" key="2">
    <source>
        <dbReference type="ARBA" id="ARBA00022603"/>
    </source>
</evidence>
<evidence type="ECO:0000256" key="1">
    <source>
        <dbReference type="ARBA" id="ARBA00005265"/>
    </source>
</evidence>
<evidence type="ECO:0000256" key="11">
    <source>
        <dbReference type="ARBA" id="ARBA00049393"/>
    </source>
</evidence>
<dbReference type="Pfam" id="PF05206">
    <property type="entry name" value="TRM13"/>
    <property type="match status" value="1"/>
</dbReference>
<organism evidence="14">
    <name type="scientific">Philodina roseola</name>
    <name type="common">Rotifer</name>
    <dbReference type="NCBI Taxonomy" id="96448"/>
    <lineage>
        <taxon>Eukaryota</taxon>
        <taxon>Metazoa</taxon>
        <taxon>Spiralia</taxon>
        <taxon>Gnathifera</taxon>
        <taxon>Rotifera</taxon>
        <taxon>Eurotatoria</taxon>
        <taxon>Bdelloidea</taxon>
        <taxon>Philodinida</taxon>
        <taxon>Philodinidae</taxon>
        <taxon>Philodina</taxon>
    </lineage>
</organism>
<evidence type="ECO:0000256" key="12">
    <source>
        <dbReference type="RuleBase" id="RU367103"/>
    </source>
</evidence>
<dbReference type="PANTHER" id="PTHR12998:SF0">
    <property type="entry name" value="TRNA:M(4)X MODIFICATION ENZYME TRM13 HOMOLOG"/>
    <property type="match status" value="1"/>
</dbReference>
<comment type="catalytic activity">
    <reaction evidence="9 12">
        <text>cytidine(4) in tRNA(Pro) + S-adenosyl-L-methionine = 2'-O-methylcytidine(4) in tRNA(Pro) + S-adenosyl-L-homocysteine + H(+)</text>
        <dbReference type="Rhea" id="RHEA:32767"/>
        <dbReference type="Rhea" id="RHEA-COMP:10397"/>
        <dbReference type="Rhea" id="RHEA-COMP:10398"/>
        <dbReference type="ChEBI" id="CHEBI:15378"/>
        <dbReference type="ChEBI" id="CHEBI:57856"/>
        <dbReference type="ChEBI" id="CHEBI:59789"/>
        <dbReference type="ChEBI" id="CHEBI:74495"/>
        <dbReference type="ChEBI" id="CHEBI:82748"/>
        <dbReference type="EC" id="2.1.1.225"/>
    </reaction>
</comment>
<keyword evidence="7 12" id="KW-0863">Zinc-finger</keyword>
<protein>
    <recommendedName>
        <fullName evidence="12">tRNA:m(4)X modification enzyme TRM13</fullName>
        <ecNumber evidence="12">2.1.1.225</ecNumber>
    </recommendedName>
</protein>
<comment type="catalytic activity">
    <reaction evidence="10 12">
        <text>cytidine(4) in tRNA(Gly)(GCC) + S-adenosyl-L-methionine = 2'-O-methylcytidine(4) in tRNA(Gly)(GCC) + S-adenosyl-L-homocysteine + H(+)</text>
        <dbReference type="Rhea" id="RHEA:43192"/>
        <dbReference type="Rhea" id="RHEA-COMP:10399"/>
        <dbReference type="Rhea" id="RHEA-COMP:10400"/>
        <dbReference type="ChEBI" id="CHEBI:15378"/>
        <dbReference type="ChEBI" id="CHEBI:57856"/>
        <dbReference type="ChEBI" id="CHEBI:59789"/>
        <dbReference type="ChEBI" id="CHEBI:74495"/>
        <dbReference type="ChEBI" id="CHEBI:82748"/>
        <dbReference type="EC" id="2.1.1.225"/>
    </reaction>
</comment>
<comment type="catalytic activity">
    <reaction evidence="11 12">
        <text>adenosine(4) in tRNA(His) + S-adenosyl-L-methionine = 2'-O-methyladenosine(4) in tRNA(His) + S-adenosyl-L-homocysteine + H(+)</text>
        <dbReference type="Rhea" id="RHEA:43196"/>
        <dbReference type="Rhea" id="RHEA-COMP:10401"/>
        <dbReference type="Rhea" id="RHEA-COMP:10402"/>
        <dbReference type="ChEBI" id="CHEBI:15378"/>
        <dbReference type="ChEBI" id="CHEBI:57856"/>
        <dbReference type="ChEBI" id="CHEBI:59789"/>
        <dbReference type="ChEBI" id="CHEBI:74411"/>
        <dbReference type="ChEBI" id="CHEBI:74477"/>
        <dbReference type="EC" id="2.1.1.225"/>
    </reaction>
</comment>
<accession>B6S350</accession>
<dbReference type="GO" id="GO:0106050">
    <property type="term" value="F:tRNA 2'-O-methyltransferase activity"/>
    <property type="evidence" value="ECO:0007669"/>
    <property type="project" value="UniProtKB-UniRule"/>
</dbReference>
<dbReference type="InterPro" id="IPR039044">
    <property type="entry name" value="Trm13"/>
</dbReference>
<dbReference type="InterPro" id="IPR007871">
    <property type="entry name" value="Methyltransferase_TRM13"/>
</dbReference>
<keyword evidence="4 12" id="KW-0949">S-adenosyl-L-methionine</keyword>
<dbReference type="GO" id="GO:0030488">
    <property type="term" value="P:tRNA methylation"/>
    <property type="evidence" value="ECO:0007669"/>
    <property type="project" value="InterPro"/>
</dbReference>
<feature type="domain" description="CHHC U11-48K-type" evidence="13">
    <location>
        <begin position="50"/>
        <end position="77"/>
    </location>
</feature>
<comment type="similarity">
    <text evidence="1 12">Belongs to the methyltransferase TRM13 family.</text>
</comment>
<dbReference type="AlphaFoldDB" id="B6S350"/>